<feature type="region of interest" description="Disordered" evidence="1">
    <location>
        <begin position="89"/>
        <end position="119"/>
    </location>
</feature>
<dbReference type="EnsemblPlants" id="AET4Gv20696300.3">
    <property type="protein sequence ID" value="AET4Gv20696300.3"/>
    <property type="gene ID" value="AET4Gv20696300"/>
</dbReference>
<dbReference type="GO" id="GO:0047372">
    <property type="term" value="F:monoacylglycerol lipase activity"/>
    <property type="evidence" value="ECO:0007669"/>
    <property type="project" value="TreeGrafter"/>
</dbReference>
<dbReference type="PANTHER" id="PTHR32176">
    <property type="entry name" value="XYLOSE ISOMERASE"/>
    <property type="match status" value="1"/>
</dbReference>
<reference evidence="2" key="4">
    <citation type="submission" date="2019-03" db="UniProtKB">
        <authorList>
            <consortium name="EnsemblPlants"/>
        </authorList>
    </citation>
    <scope>IDENTIFICATION</scope>
</reference>
<name>A0A453IVM0_AEGTS</name>
<keyword evidence="3" id="KW-1185">Reference proteome</keyword>
<dbReference type="Gene3D" id="3.40.1090.10">
    <property type="entry name" value="Cytosolic phospholipase A2 catalytic domain"/>
    <property type="match status" value="1"/>
</dbReference>
<reference evidence="3" key="2">
    <citation type="journal article" date="2017" name="Nat. Plants">
        <title>The Aegilops tauschii genome reveals multiple impacts of transposons.</title>
        <authorList>
            <person name="Zhao G."/>
            <person name="Zou C."/>
            <person name="Li K."/>
            <person name="Wang K."/>
            <person name="Li T."/>
            <person name="Gao L."/>
            <person name="Zhang X."/>
            <person name="Wang H."/>
            <person name="Yang Z."/>
            <person name="Liu X."/>
            <person name="Jiang W."/>
            <person name="Mao L."/>
            <person name="Kong X."/>
            <person name="Jiao Y."/>
            <person name="Jia J."/>
        </authorList>
    </citation>
    <scope>NUCLEOTIDE SEQUENCE [LARGE SCALE GENOMIC DNA]</scope>
    <source>
        <strain evidence="3">cv. AL8/78</strain>
    </source>
</reference>
<feature type="compositionally biased region" description="Basic and acidic residues" evidence="1">
    <location>
        <begin position="89"/>
        <end position="106"/>
    </location>
</feature>
<accession>A0A453IVM0</accession>
<dbReference type="Proteomes" id="UP000015105">
    <property type="component" value="Chromosome 4D"/>
</dbReference>
<evidence type="ECO:0000313" key="2">
    <source>
        <dbReference type="EnsemblPlants" id="AET4Gv20696300.3"/>
    </source>
</evidence>
<evidence type="ECO:0000256" key="1">
    <source>
        <dbReference type="SAM" id="MobiDB-lite"/>
    </source>
</evidence>
<feature type="region of interest" description="Disordered" evidence="1">
    <location>
        <begin position="143"/>
        <end position="189"/>
    </location>
</feature>
<feature type="compositionally biased region" description="Basic and acidic residues" evidence="1">
    <location>
        <begin position="166"/>
        <end position="180"/>
    </location>
</feature>
<organism evidence="2 3">
    <name type="scientific">Aegilops tauschii subsp. strangulata</name>
    <name type="common">Goatgrass</name>
    <dbReference type="NCBI Taxonomy" id="200361"/>
    <lineage>
        <taxon>Eukaryota</taxon>
        <taxon>Viridiplantae</taxon>
        <taxon>Streptophyta</taxon>
        <taxon>Embryophyta</taxon>
        <taxon>Tracheophyta</taxon>
        <taxon>Spermatophyta</taxon>
        <taxon>Magnoliopsida</taxon>
        <taxon>Liliopsida</taxon>
        <taxon>Poales</taxon>
        <taxon>Poaceae</taxon>
        <taxon>BOP clade</taxon>
        <taxon>Pooideae</taxon>
        <taxon>Triticodae</taxon>
        <taxon>Triticeae</taxon>
        <taxon>Triticinae</taxon>
        <taxon>Aegilops</taxon>
    </lineage>
</organism>
<dbReference type="GO" id="GO:0004620">
    <property type="term" value="F:phospholipase activity"/>
    <property type="evidence" value="ECO:0007669"/>
    <property type="project" value="TreeGrafter"/>
</dbReference>
<reference evidence="2" key="3">
    <citation type="journal article" date="2017" name="Nature">
        <title>Genome sequence of the progenitor of the wheat D genome Aegilops tauschii.</title>
        <authorList>
            <person name="Luo M.C."/>
            <person name="Gu Y.Q."/>
            <person name="Puiu D."/>
            <person name="Wang H."/>
            <person name="Twardziok S.O."/>
            <person name="Deal K.R."/>
            <person name="Huo N."/>
            <person name="Zhu T."/>
            <person name="Wang L."/>
            <person name="Wang Y."/>
            <person name="McGuire P.E."/>
            <person name="Liu S."/>
            <person name="Long H."/>
            <person name="Ramasamy R.K."/>
            <person name="Rodriguez J.C."/>
            <person name="Van S.L."/>
            <person name="Yuan L."/>
            <person name="Wang Z."/>
            <person name="Xia Z."/>
            <person name="Xiao L."/>
            <person name="Anderson O.D."/>
            <person name="Ouyang S."/>
            <person name="Liang Y."/>
            <person name="Zimin A.V."/>
            <person name="Pertea G."/>
            <person name="Qi P."/>
            <person name="Bennetzen J.L."/>
            <person name="Dai X."/>
            <person name="Dawson M.W."/>
            <person name="Muller H.G."/>
            <person name="Kugler K."/>
            <person name="Rivarola-Duarte L."/>
            <person name="Spannagl M."/>
            <person name="Mayer K.F.X."/>
            <person name="Lu F.H."/>
            <person name="Bevan M.W."/>
            <person name="Leroy P."/>
            <person name="Li P."/>
            <person name="You F.M."/>
            <person name="Sun Q."/>
            <person name="Liu Z."/>
            <person name="Lyons E."/>
            <person name="Wicker T."/>
            <person name="Salzberg S.L."/>
            <person name="Devos K.M."/>
            <person name="Dvorak J."/>
        </authorList>
    </citation>
    <scope>NUCLEOTIDE SEQUENCE [LARGE SCALE GENOMIC DNA]</scope>
    <source>
        <strain evidence="2">cv. AL8/78</strain>
    </source>
</reference>
<sequence length="206" mass="22451">MSPVHVPELSSGGSGSGSLTLNPVQRALTRLSSSSALTPRSPPPSYGSIVTVLSIDGGGVRGIIPGTILAFLEEKLQGARWAGREDRGLLRRDRRDQHRGPGDGHAHGARRQRTPALRRQGHQQLLPGALPKDLPCRLRRASGLAQEHEGAQVRRPVPPLRRQRAARRDAGRRGAAEHSHPHLRHQAAPANHLLQIRRTCIMIFPT</sequence>
<dbReference type="AlphaFoldDB" id="A0A453IVM0"/>
<proteinExistence type="predicted"/>
<dbReference type="PANTHER" id="PTHR32176:SF60">
    <property type="entry name" value="PATATIN"/>
    <property type="match status" value="1"/>
</dbReference>
<dbReference type="Gramene" id="AET4Gv20696300.3">
    <property type="protein sequence ID" value="AET4Gv20696300.3"/>
    <property type="gene ID" value="AET4Gv20696300"/>
</dbReference>
<reference evidence="3" key="1">
    <citation type="journal article" date="2014" name="Science">
        <title>Ancient hybridizations among the ancestral genomes of bread wheat.</title>
        <authorList>
            <consortium name="International Wheat Genome Sequencing Consortium,"/>
            <person name="Marcussen T."/>
            <person name="Sandve S.R."/>
            <person name="Heier L."/>
            <person name="Spannagl M."/>
            <person name="Pfeifer M."/>
            <person name="Jakobsen K.S."/>
            <person name="Wulff B.B."/>
            <person name="Steuernagel B."/>
            <person name="Mayer K.F."/>
            <person name="Olsen O.A."/>
        </authorList>
    </citation>
    <scope>NUCLEOTIDE SEQUENCE [LARGE SCALE GENOMIC DNA]</scope>
    <source>
        <strain evidence="3">cv. AL8/78</strain>
    </source>
</reference>
<reference evidence="2" key="5">
    <citation type="journal article" date="2021" name="G3 (Bethesda)">
        <title>Aegilops tauschii genome assembly Aet v5.0 features greater sequence contiguity and improved annotation.</title>
        <authorList>
            <person name="Wang L."/>
            <person name="Zhu T."/>
            <person name="Rodriguez J.C."/>
            <person name="Deal K.R."/>
            <person name="Dubcovsky J."/>
            <person name="McGuire P.E."/>
            <person name="Lux T."/>
            <person name="Spannagl M."/>
            <person name="Mayer K.F.X."/>
            <person name="Baldrich P."/>
            <person name="Meyers B.C."/>
            <person name="Huo N."/>
            <person name="Gu Y.Q."/>
            <person name="Zhou H."/>
            <person name="Devos K.M."/>
            <person name="Bennetzen J.L."/>
            <person name="Unver T."/>
            <person name="Budak H."/>
            <person name="Gulick P.J."/>
            <person name="Galiba G."/>
            <person name="Kalapos B."/>
            <person name="Nelson D.R."/>
            <person name="Li P."/>
            <person name="You F.M."/>
            <person name="Luo M.C."/>
            <person name="Dvorak J."/>
        </authorList>
    </citation>
    <scope>NUCLEOTIDE SEQUENCE [LARGE SCALE GENOMIC DNA]</scope>
    <source>
        <strain evidence="2">cv. AL8/78</strain>
    </source>
</reference>
<evidence type="ECO:0000313" key="3">
    <source>
        <dbReference type="Proteomes" id="UP000015105"/>
    </source>
</evidence>
<evidence type="ECO:0008006" key="4">
    <source>
        <dbReference type="Google" id="ProtNLM"/>
    </source>
</evidence>
<feature type="region of interest" description="Disordered" evidence="1">
    <location>
        <begin position="1"/>
        <end position="21"/>
    </location>
</feature>
<protein>
    <recommendedName>
        <fullName evidence="4">PNPLA domain-containing protein</fullName>
    </recommendedName>
</protein>